<proteinExistence type="predicted"/>
<name>A0AAW0VU61_CHEQU</name>
<sequence>MKVETSQPEQEGSLTHEDYSSTDYPADDGVSDVPDASSVEEDNDENDIQLSLFSFINTAYNNNSNLVNNDPRVLDKCQDAAPTQDMSRHRKLPPVDADWCNRLCEQPLAEYDWDAFGKLLRGEEDKNQEIPSIDEAKECEILPPELDESHDHLDNTISKEYRLTQEDVLCQRKQLVEFMTDLSDFIMR</sequence>
<dbReference type="Proteomes" id="UP001445076">
    <property type="component" value="Unassembled WGS sequence"/>
</dbReference>
<feature type="region of interest" description="Disordered" evidence="1">
    <location>
        <begin position="1"/>
        <end position="45"/>
    </location>
</feature>
<evidence type="ECO:0000313" key="2">
    <source>
        <dbReference type="EMBL" id="KAK8720612.1"/>
    </source>
</evidence>
<reference evidence="2 3" key="1">
    <citation type="journal article" date="2024" name="BMC Genomics">
        <title>Genome assembly of redclaw crayfish (Cherax quadricarinatus) provides insights into its immune adaptation and hypoxia tolerance.</title>
        <authorList>
            <person name="Liu Z."/>
            <person name="Zheng J."/>
            <person name="Li H."/>
            <person name="Fang K."/>
            <person name="Wang S."/>
            <person name="He J."/>
            <person name="Zhou D."/>
            <person name="Weng S."/>
            <person name="Chi M."/>
            <person name="Gu Z."/>
            <person name="He J."/>
            <person name="Li F."/>
            <person name="Wang M."/>
        </authorList>
    </citation>
    <scope>NUCLEOTIDE SEQUENCE [LARGE SCALE GENOMIC DNA]</scope>
    <source>
        <strain evidence="2">ZL_2023a</strain>
    </source>
</reference>
<evidence type="ECO:0000313" key="3">
    <source>
        <dbReference type="Proteomes" id="UP001445076"/>
    </source>
</evidence>
<accession>A0AAW0VU61</accession>
<protein>
    <submittedName>
        <fullName evidence="2">Uncharacterized protein</fullName>
    </submittedName>
</protein>
<feature type="compositionally biased region" description="Polar residues" evidence="1">
    <location>
        <begin position="1"/>
        <end position="13"/>
    </location>
</feature>
<organism evidence="2 3">
    <name type="scientific">Cherax quadricarinatus</name>
    <name type="common">Australian red claw crayfish</name>
    <dbReference type="NCBI Taxonomy" id="27406"/>
    <lineage>
        <taxon>Eukaryota</taxon>
        <taxon>Metazoa</taxon>
        <taxon>Ecdysozoa</taxon>
        <taxon>Arthropoda</taxon>
        <taxon>Crustacea</taxon>
        <taxon>Multicrustacea</taxon>
        <taxon>Malacostraca</taxon>
        <taxon>Eumalacostraca</taxon>
        <taxon>Eucarida</taxon>
        <taxon>Decapoda</taxon>
        <taxon>Pleocyemata</taxon>
        <taxon>Astacidea</taxon>
        <taxon>Parastacoidea</taxon>
        <taxon>Parastacidae</taxon>
        <taxon>Cherax</taxon>
    </lineage>
</organism>
<gene>
    <name evidence="2" type="ORF">OTU49_013202</name>
</gene>
<keyword evidence="3" id="KW-1185">Reference proteome</keyword>
<evidence type="ECO:0000256" key="1">
    <source>
        <dbReference type="SAM" id="MobiDB-lite"/>
    </source>
</evidence>
<comment type="caution">
    <text evidence="2">The sequence shown here is derived from an EMBL/GenBank/DDBJ whole genome shotgun (WGS) entry which is preliminary data.</text>
</comment>
<dbReference type="EMBL" id="JARKIK010000289">
    <property type="protein sequence ID" value="KAK8720612.1"/>
    <property type="molecule type" value="Genomic_DNA"/>
</dbReference>
<dbReference type="AlphaFoldDB" id="A0AAW0VU61"/>